<evidence type="ECO:0000256" key="7">
    <source>
        <dbReference type="SAM" id="MobiDB-lite"/>
    </source>
</evidence>
<evidence type="ECO:0000313" key="9">
    <source>
        <dbReference type="EMBL" id="WUX39296.1"/>
    </source>
</evidence>
<comment type="similarity">
    <text evidence="2">Belongs to the CDP-glycerol glycerophosphotransferase family.</text>
</comment>
<evidence type="ECO:0000256" key="2">
    <source>
        <dbReference type="ARBA" id="ARBA00010488"/>
    </source>
</evidence>
<dbReference type="InterPro" id="IPR043149">
    <property type="entry name" value="TagF_N"/>
</dbReference>
<dbReference type="Gene3D" id="3.40.50.11820">
    <property type="match status" value="1"/>
</dbReference>
<dbReference type="SUPFAM" id="SSF53756">
    <property type="entry name" value="UDP-Glycosyltransferase/glycogen phosphorylase"/>
    <property type="match status" value="1"/>
</dbReference>
<dbReference type="InterPro" id="IPR007554">
    <property type="entry name" value="Glycerophosphate_synth"/>
</dbReference>
<dbReference type="CDD" id="cd00761">
    <property type="entry name" value="Glyco_tranf_GTA_type"/>
    <property type="match status" value="1"/>
</dbReference>
<evidence type="ECO:0000256" key="3">
    <source>
        <dbReference type="ARBA" id="ARBA00022475"/>
    </source>
</evidence>
<dbReference type="InterPro" id="IPR029044">
    <property type="entry name" value="Nucleotide-diphossugar_trans"/>
</dbReference>
<dbReference type="EMBL" id="CP109491">
    <property type="protein sequence ID" value="WUX39296.1"/>
    <property type="molecule type" value="Genomic_DNA"/>
</dbReference>
<keyword evidence="5" id="KW-0777">Teichoic acid biosynthesis</keyword>
<dbReference type="PANTHER" id="PTHR37316">
    <property type="entry name" value="TEICHOIC ACID GLYCEROL-PHOSPHATE PRIMASE"/>
    <property type="match status" value="1"/>
</dbReference>
<dbReference type="Gene3D" id="3.90.550.10">
    <property type="entry name" value="Spore Coat Polysaccharide Biosynthesis Protein SpsA, Chain A"/>
    <property type="match status" value="1"/>
</dbReference>
<feature type="compositionally biased region" description="Gly residues" evidence="7">
    <location>
        <begin position="820"/>
        <end position="852"/>
    </location>
</feature>
<keyword evidence="6" id="KW-0472">Membrane</keyword>
<dbReference type="Pfam" id="PF00535">
    <property type="entry name" value="Glycos_transf_2"/>
    <property type="match status" value="1"/>
</dbReference>
<sequence>MKPPLPPLLSVVVPVHNVEAYLEDCLRSVADQTLEAIEVVMVDDGSTDGSARIAAEFAARDGRFRLVRQQNAGLSAARNTGVRHTAPTVPYLAFADSDDIVVHDAYERMTASLESTGSDLVTGNVWRLTAQGRQQAWQYRWLTATRPRTHITRDPRLLADRVAWNKVFRRSFWDAHGFAFPVGKLYEDTPVMIPAHHLAGSVDVLHEHVYYWRVREGSITRRRTDVTGVRDRIAACEQVSAFLGGRDAAQRRAYDASCLRDDFGYFLDGLPMGGEAYRAAFLEGAGAFVDRAGPGALEGLPVELRIKWALVRERRLEELLTVLAFERANGAGTFAVEGPLGRRRAVYPGVRGASARLARTDIPAVARLLEARWGADGKLRLRGYAYLRNLPAASARHRLTVGMVRAERGRQVRPVPVRSVDAPEATANSGQELHGYDHAGFEMVLDPDRLPAATDGGGWLIGLVLAAPGTVRRVAVRAPDAGADQPLVHDLGDGRRAVLDYRGGRLRLTVSHLRARAEGHRTAGAEGAPVELTGRLFDGSRPTALLLTRDGSEERSCPLVTEHAETAGGGGPGGTSSADGRPGGTSTAGGKPGGTSSADGGTDGTSSADGGTDGTSSADGRPGGTSSASGEPGGTRSAGGGRGPDGVGFTVRVPLADLAATPPAPHRAPREVEAAGGARWRVRLLLADGARVPLPAAPDLAPPAYADPAGDLVLDLSGPPYADRVERTPEGALRISGTYVPSAPGAATATTTSSGGRLVLHHETLHEAVPIAATFTGNIVEAGAETGAGADAETGAGNIAEAVTEDVAGTVAKAVVHGTSGVGSGIGSGEAPGIGSDVGSGSGGCPDVGPGAGPDEAPNGCPDRAPDPAPSRFSALITPPLPEGRWEVRLDGRPVHVLGSAASRLPRGGAESALRPERRHGDRLSVVAGPEGRAEAAGRSAFGRRLLRAAHYRDGRTTLPLRNTVLYAGGDSPRAVHTELVRRGTETEHLWVTGTTAGRTTHVPPGARAVPVHSAAWYEALARSRRIVTDEQLPGWFERRPGQTVVQTWHGTPLGRFGGGLADTLYADHQYLATLPRRSAQWSVLVSPSRFATPWLRRSLGYGGEVLEAGSPANDVLFPPDRDKAAEEVRRGLGIPEDHRVVLYAPTYRDHLAHPPAAAADRTAPGPYRWDPALDPGALARTLGPGHTVLVRRHPRVTGGFQDGPGVLDVSGHPGAAGLLLVADVLVTDYAGLMFDFALTGRPMLFHTYDLEHYRDTVRGFCLDFETRAPGPLLVTTDEVAQALRDTGSLAARHADAYESFRRDYCDLDDGGAAARVADRLLADAP</sequence>
<dbReference type="RefSeq" id="WP_329357598.1">
    <property type="nucleotide sequence ID" value="NZ_CP109490.1"/>
</dbReference>
<comment type="subcellular location">
    <subcellularLocation>
        <location evidence="1">Cell membrane</location>
        <topology evidence="1">Peripheral membrane protein</topology>
    </subcellularLocation>
</comment>
<dbReference type="Proteomes" id="UP001431926">
    <property type="component" value="Chromosome"/>
</dbReference>
<keyword evidence="10" id="KW-1185">Reference proteome</keyword>
<dbReference type="InterPro" id="IPR043148">
    <property type="entry name" value="TagF_C"/>
</dbReference>
<dbReference type="PANTHER" id="PTHR37316:SF3">
    <property type="entry name" value="TEICHOIC ACID GLYCEROL-PHOSPHATE TRANSFERASE"/>
    <property type="match status" value="1"/>
</dbReference>
<evidence type="ECO:0000313" key="10">
    <source>
        <dbReference type="Proteomes" id="UP001431926"/>
    </source>
</evidence>
<feature type="compositionally biased region" description="Gly residues" evidence="7">
    <location>
        <begin position="581"/>
        <end position="593"/>
    </location>
</feature>
<feature type="domain" description="Glycosyltransferase 2-like" evidence="8">
    <location>
        <begin position="10"/>
        <end position="172"/>
    </location>
</feature>
<evidence type="ECO:0000256" key="4">
    <source>
        <dbReference type="ARBA" id="ARBA00022679"/>
    </source>
</evidence>
<feature type="compositionally biased region" description="Gly residues" evidence="7">
    <location>
        <begin position="631"/>
        <end position="646"/>
    </location>
</feature>
<keyword evidence="4" id="KW-0808">Transferase</keyword>
<accession>A0ABZ1ZKK9</accession>
<dbReference type="Gene3D" id="3.40.50.12580">
    <property type="match status" value="1"/>
</dbReference>
<organism evidence="9 10">
    <name type="scientific">Streptomyces anulatus</name>
    <name type="common">Streptomyces chrysomallus</name>
    <dbReference type="NCBI Taxonomy" id="1892"/>
    <lineage>
        <taxon>Bacteria</taxon>
        <taxon>Bacillati</taxon>
        <taxon>Actinomycetota</taxon>
        <taxon>Actinomycetes</taxon>
        <taxon>Kitasatosporales</taxon>
        <taxon>Streptomycetaceae</taxon>
        <taxon>Streptomyces</taxon>
    </lineage>
</organism>
<gene>
    <name evidence="9" type="ORF">OG367_25150</name>
</gene>
<dbReference type="Pfam" id="PF04464">
    <property type="entry name" value="Glyphos_transf"/>
    <property type="match status" value="1"/>
</dbReference>
<keyword evidence="3" id="KW-1003">Cell membrane</keyword>
<evidence type="ECO:0000256" key="6">
    <source>
        <dbReference type="ARBA" id="ARBA00023136"/>
    </source>
</evidence>
<feature type="compositionally biased region" description="Low complexity" evidence="7">
    <location>
        <begin position="594"/>
        <end position="620"/>
    </location>
</feature>
<evidence type="ECO:0000256" key="1">
    <source>
        <dbReference type="ARBA" id="ARBA00004202"/>
    </source>
</evidence>
<evidence type="ECO:0000259" key="8">
    <source>
        <dbReference type="Pfam" id="PF00535"/>
    </source>
</evidence>
<dbReference type="InterPro" id="IPR001173">
    <property type="entry name" value="Glyco_trans_2-like"/>
</dbReference>
<reference evidence="9" key="1">
    <citation type="submission" date="2022-10" db="EMBL/GenBank/DDBJ databases">
        <title>The complete genomes of actinobacterial strains from the NBC collection.</title>
        <authorList>
            <person name="Joergensen T.S."/>
            <person name="Alvarez Arevalo M."/>
            <person name="Sterndorff E.B."/>
            <person name="Faurdal D."/>
            <person name="Vuksanovic O."/>
            <person name="Mourched A.-S."/>
            <person name="Charusanti P."/>
            <person name="Shaw S."/>
            <person name="Blin K."/>
            <person name="Weber T."/>
        </authorList>
    </citation>
    <scope>NUCLEOTIDE SEQUENCE</scope>
    <source>
        <strain evidence="9">NBC_01436</strain>
    </source>
</reference>
<dbReference type="SUPFAM" id="SSF53448">
    <property type="entry name" value="Nucleotide-diphospho-sugar transferases"/>
    <property type="match status" value="1"/>
</dbReference>
<feature type="region of interest" description="Disordered" evidence="7">
    <location>
        <begin position="820"/>
        <end position="879"/>
    </location>
</feature>
<feature type="region of interest" description="Disordered" evidence="7">
    <location>
        <begin position="562"/>
        <end position="649"/>
    </location>
</feature>
<name>A0ABZ1ZKK9_STRAQ</name>
<protein>
    <submittedName>
        <fullName evidence="9">CDP-glycerol glycerophosphotransferase family protein</fullName>
    </submittedName>
</protein>
<evidence type="ECO:0000256" key="5">
    <source>
        <dbReference type="ARBA" id="ARBA00022944"/>
    </source>
</evidence>
<dbReference type="InterPro" id="IPR051612">
    <property type="entry name" value="Teichoic_Acid_Biosynth"/>
</dbReference>
<proteinExistence type="inferred from homology"/>